<evidence type="ECO:0000313" key="6">
    <source>
        <dbReference type="Proteomes" id="UP000028045"/>
    </source>
</evidence>
<dbReference type="Gene3D" id="3.40.50.150">
    <property type="entry name" value="Vaccinia Virus protein VP39"/>
    <property type="match status" value="1"/>
</dbReference>
<dbReference type="GO" id="GO:0032259">
    <property type="term" value="P:methylation"/>
    <property type="evidence" value="ECO:0007669"/>
    <property type="project" value="InterPro"/>
</dbReference>
<feature type="transmembrane region" description="Helical" evidence="2">
    <location>
        <begin position="338"/>
        <end position="357"/>
    </location>
</feature>
<dbReference type="PROSITE" id="PS00092">
    <property type="entry name" value="N6_MTASE"/>
    <property type="match status" value="1"/>
</dbReference>
<dbReference type="InterPro" id="IPR056337">
    <property type="entry name" value="LHD_YVC1"/>
</dbReference>
<evidence type="ECO:0000313" key="5">
    <source>
        <dbReference type="EMBL" id="KEY65958.1"/>
    </source>
</evidence>
<feature type="region of interest" description="Disordered" evidence="1">
    <location>
        <begin position="641"/>
        <end position="661"/>
    </location>
</feature>
<dbReference type="HOGENOM" id="CLU_280772_0_0_1"/>
<feature type="domain" description="YVC1 N-terminal linker helical" evidence="3">
    <location>
        <begin position="69"/>
        <end position="243"/>
    </location>
</feature>
<dbReference type="AlphaFoldDB" id="A0A084AKX9"/>
<gene>
    <name evidence="5" type="ORF">S7711_06617</name>
</gene>
<feature type="domain" description="Calcium channel YVC1-like C-terminal transmembrane" evidence="4">
    <location>
        <begin position="286"/>
        <end position="576"/>
    </location>
</feature>
<dbReference type="InterPro" id="IPR056336">
    <property type="entry name" value="YVC1_C"/>
</dbReference>
<feature type="transmembrane region" description="Helical" evidence="2">
    <location>
        <begin position="409"/>
        <end position="431"/>
    </location>
</feature>
<evidence type="ECO:0008006" key="7">
    <source>
        <dbReference type="Google" id="ProtNLM"/>
    </source>
</evidence>
<dbReference type="InterPro" id="IPR029063">
    <property type="entry name" value="SAM-dependent_MTases_sf"/>
</dbReference>
<keyword evidence="6" id="KW-1185">Reference proteome</keyword>
<dbReference type="InterPro" id="IPR052971">
    <property type="entry name" value="TRP_calcium_channel"/>
</dbReference>
<feature type="transmembrane region" description="Helical" evidence="2">
    <location>
        <begin position="469"/>
        <end position="490"/>
    </location>
</feature>
<sequence length="1160" mass="130336">MSSSTSPIARARRMEEPRANKRIRLATASSNEQQPLLDPGAQDFGEQDDDEVYSCMPNPHSHLPVYTNIHRIRRDIISVVEDFLTLEQLRDMKINLTVVRPLVDKFYELDDVSIIYCLLVNRAQFLEEQSNYTNPQNVNYTRAALCEVIATRILRRFGENHDGPNGLLLLAHILVAGFEPFQNAPQDIRDQADMSTSWSYHRTMPSLEVAILTESKFFLSSTTCQLVVSAIYEGRVIYTPSTFWDIIPDHYKLKPIMLYDPRESPLLNQYRLTVPRTRNILESIQFAILLSLYVGVMVRRRKDAPGIVETAFILYAFGWTLDQFATILAHGWNVYTQNLWSFLDVTFIGIYFVFFTLRAYGWRTGERNEAEQAYDVLALAAPVLVPRLAFTLLSDNLIFLSLRSMMADFFLLTALAAWCFFGFLLCLLWLGEGAHPILTILRWMIYIWFGLDGVGIPRSAELHEVLGPCIMVAFAFLGNTFFLTILVSMLSNTFSNISSNAMAEIQFRRAVQTLEGVKADAVFAFQPPFNIIAVTIFLPLKFIVSPRWFHKIHVATVRLLNLPLLLIIAVAERRLLWPVPKVGEPVPSPSPTTKWFWKRFRLPAHRDLRAVFELPPPDDVQQDIAVDDALTHHLIRRQFTRSNTTDSHTRRPSRRDSMFPGIPQKLQESFSETAAEDYGALAQKLNSMEKTISRLETLLMNAIPVDESAVVDAMDDDAGEGSTLRNDISDLSVSDLHWTRSLHHCKDNGTSSNPRPAAAMCDITYFQHKKCKHVWAVITTPCGPGLGFMTCGTFGSGMTKDTPKFYKSRKRPCPRCDLQGDYDRNSTLMVERMGWGVKWGLGPDENDWGVDLGATERSEGVVLGMLYTGLRRWIVDMASRGGGCCGLRNPKTKLSKNLATNRTNPRFNMLPTPDTSHVPYERVYEPAEDSFLLLDTLSLDAEKSFLRASLSGAVPLVVEVGTGSGVVIAFVDAHAQTLFGSRGVVTAGVDMNAFACRATVATVDKTRRDNAATHGMYLGSCMGDLTSPWRRQAIDVLIFNPPYVPTPEMPSRPATFSDAWPSAREKPSFDDDSYLLSLSYAGGRDGMETTDRLVASLPDVLSPRGCAYILLCAQNRPDDVKRRVEGFGPTWRAMTVGSSGKTAGWEKLQVVRIWRDAEPV</sequence>
<reference evidence="5 6" key="1">
    <citation type="journal article" date="2014" name="BMC Genomics">
        <title>Comparative genome sequencing reveals chemotype-specific gene clusters in the toxigenic black mold Stachybotrys.</title>
        <authorList>
            <person name="Semeiks J."/>
            <person name="Borek D."/>
            <person name="Otwinowski Z."/>
            <person name="Grishin N.V."/>
        </authorList>
    </citation>
    <scope>NUCLEOTIDE SEQUENCE [LARGE SCALE GENOMIC DNA]</scope>
    <source>
        <strain evidence="6">CBS 109288 / IBT 7711</strain>
    </source>
</reference>
<evidence type="ECO:0000256" key="1">
    <source>
        <dbReference type="SAM" id="MobiDB-lite"/>
    </source>
</evidence>
<dbReference type="Pfam" id="PF23317">
    <property type="entry name" value="YVC1_C"/>
    <property type="match status" value="1"/>
</dbReference>
<evidence type="ECO:0000259" key="4">
    <source>
        <dbReference type="Pfam" id="PF23317"/>
    </source>
</evidence>
<keyword evidence="2" id="KW-0812">Transmembrane</keyword>
<dbReference type="PANTHER" id="PTHR35859:SF1">
    <property type="entry name" value="NONSELECTIVE CATION CHANNEL PROTEIN"/>
    <property type="match status" value="1"/>
</dbReference>
<dbReference type="InterPro" id="IPR002052">
    <property type="entry name" value="DNA_methylase_N6_adenine_CS"/>
</dbReference>
<feature type="transmembrane region" description="Helical" evidence="2">
    <location>
        <begin position="552"/>
        <end position="571"/>
    </location>
</feature>
<evidence type="ECO:0000259" key="3">
    <source>
        <dbReference type="Pfam" id="PF23190"/>
    </source>
</evidence>
<keyword evidence="2" id="KW-1133">Transmembrane helix</keyword>
<proteinExistence type="predicted"/>
<feature type="region of interest" description="Disordered" evidence="1">
    <location>
        <begin position="1"/>
        <end position="50"/>
    </location>
</feature>
<dbReference type="PANTHER" id="PTHR35859">
    <property type="entry name" value="NONSELECTIVE CATION CHANNEL PROTEIN"/>
    <property type="match status" value="1"/>
</dbReference>
<protein>
    <recommendedName>
        <fullName evidence="7">Methyltransferase small domain-containing protein</fullName>
    </recommendedName>
</protein>
<feature type="transmembrane region" description="Helical" evidence="2">
    <location>
        <begin position="437"/>
        <end position="457"/>
    </location>
</feature>
<feature type="transmembrane region" description="Helical" evidence="2">
    <location>
        <begin position="280"/>
        <end position="298"/>
    </location>
</feature>
<dbReference type="SUPFAM" id="SSF53335">
    <property type="entry name" value="S-adenosyl-L-methionine-dependent methyltransferases"/>
    <property type="match status" value="1"/>
</dbReference>
<dbReference type="Pfam" id="PF23190">
    <property type="entry name" value="LHD_TRPY1"/>
    <property type="match status" value="1"/>
</dbReference>
<organism evidence="5 6">
    <name type="scientific">Stachybotrys chartarum (strain CBS 109288 / IBT 7711)</name>
    <name type="common">Toxic black mold</name>
    <name type="synonym">Stilbospora chartarum</name>
    <dbReference type="NCBI Taxonomy" id="1280523"/>
    <lineage>
        <taxon>Eukaryota</taxon>
        <taxon>Fungi</taxon>
        <taxon>Dikarya</taxon>
        <taxon>Ascomycota</taxon>
        <taxon>Pezizomycotina</taxon>
        <taxon>Sordariomycetes</taxon>
        <taxon>Hypocreomycetidae</taxon>
        <taxon>Hypocreales</taxon>
        <taxon>Stachybotryaceae</taxon>
        <taxon>Stachybotrys</taxon>
    </lineage>
</organism>
<keyword evidence="2" id="KW-0472">Membrane</keyword>
<dbReference type="OrthoDB" id="2373987at2759"/>
<feature type="transmembrane region" description="Helical" evidence="2">
    <location>
        <begin position="310"/>
        <end position="332"/>
    </location>
</feature>
<accession>A0A084AKX9</accession>
<evidence type="ECO:0000256" key="2">
    <source>
        <dbReference type="SAM" id="Phobius"/>
    </source>
</evidence>
<name>A0A084AKX9_STACB</name>
<dbReference type="GO" id="GO:0008168">
    <property type="term" value="F:methyltransferase activity"/>
    <property type="evidence" value="ECO:0007669"/>
    <property type="project" value="InterPro"/>
</dbReference>
<dbReference type="EMBL" id="KL648677">
    <property type="protein sequence ID" value="KEY65958.1"/>
    <property type="molecule type" value="Genomic_DNA"/>
</dbReference>
<feature type="transmembrane region" description="Helical" evidence="2">
    <location>
        <begin position="521"/>
        <end position="540"/>
    </location>
</feature>
<dbReference type="GO" id="GO:0003676">
    <property type="term" value="F:nucleic acid binding"/>
    <property type="evidence" value="ECO:0007669"/>
    <property type="project" value="InterPro"/>
</dbReference>
<dbReference type="Proteomes" id="UP000028045">
    <property type="component" value="Unassembled WGS sequence"/>
</dbReference>